<feature type="domain" description="Luciferase-like" evidence="2">
    <location>
        <begin position="3"/>
        <end position="298"/>
    </location>
</feature>
<evidence type="ECO:0000256" key="1">
    <source>
        <dbReference type="ARBA" id="ARBA00007789"/>
    </source>
</evidence>
<proteinExistence type="predicted"/>
<evidence type="ECO:0000313" key="4">
    <source>
        <dbReference type="Proteomes" id="UP000308230"/>
    </source>
</evidence>
<dbReference type="InterPro" id="IPR019949">
    <property type="entry name" value="CmoO-like"/>
</dbReference>
<sequence length="331" mass="36849">MIRFSILDQAPIPKGSDTHATLQQSVKLAGLAEKLGFSRYWFAEHHSTKGLASSSPEIMIAHIASKTSSIKVGSGGVLLPQYSPYKVAENFKQLEALHPGRIDLGVGRSPGGTAKTRLALTDGVDKSLNEYPRQLRDLSYFLTDSLPSDHNYAGIKASPRTSTTPSLWTLGLGENSAELAAELGIGYVLGHFINPDRGAEAFSAYRNAFKPSSFFEQPKGITAIFVICGKKDEHAEELALSQDLWLLRVEKGLDSRIPSIEEARSYTYTSKEKERVIHNRRRMVIGSPETVREKLKELSGRYQTEEFMVLTNVFDFDEKRASYERLAELFM</sequence>
<organism evidence="3 4">
    <name type="scientific">Exobacillus caeni</name>
    <dbReference type="NCBI Taxonomy" id="2574798"/>
    <lineage>
        <taxon>Bacteria</taxon>
        <taxon>Bacillati</taxon>
        <taxon>Bacillota</taxon>
        <taxon>Bacilli</taxon>
        <taxon>Bacillales</taxon>
        <taxon>Guptibacillaceae</taxon>
        <taxon>Exobacillus</taxon>
    </lineage>
</organism>
<dbReference type="NCBIfam" id="TIGR03558">
    <property type="entry name" value="oxido_grp_1"/>
    <property type="match status" value="1"/>
</dbReference>
<dbReference type="CDD" id="cd00347">
    <property type="entry name" value="Flavin_utilizing_monoxygenases"/>
    <property type="match status" value="1"/>
</dbReference>
<dbReference type="Proteomes" id="UP000308230">
    <property type="component" value="Unassembled WGS sequence"/>
</dbReference>
<reference evidence="3 4" key="1">
    <citation type="submission" date="2019-04" db="EMBL/GenBank/DDBJ databases">
        <title>Bacillus caeni sp. nov., a bacterium isolated from mangrove sediment.</title>
        <authorList>
            <person name="Huang H."/>
            <person name="Mo K."/>
            <person name="Hu Y."/>
        </authorList>
    </citation>
    <scope>NUCLEOTIDE SEQUENCE [LARGE SCALE GENOMIC DNA]</scope>
    <source>
        <strain evidence="3 4">HB172195</strain>
    </source>
</reference>
<dbReference type="Pfam" id="PF00296">
    <property type="entry name" value="Bac_luciferase"/>
    <property type="match status" value="1"/>
</dbReference>
<protein>
    <submittedName>
        <fullName evidence="3">LLM class flavin-dependent oxidoreductase</fullName>
    </submittedName>
</protein>
<comment type="similarity">
    <text evidence="1">To bacterial alkanal monooxygenase alpha and beta chains.</text>
</comment>
<dbReference type="RefSeq" id="WP_138126508.1">
    <property type="nucleotide sequence ID" value="NZ_SWLG01000007.1"/>
</dbReference>
<dbReference type="EMBL" id="SWLG01000007">
    <property type="protein sequence ID" value="TLS37129.1"/>
    <property type="molecule type" value="Genomic_DNA"/>
</dbReference>
<dbReference type="InterPro" id="IPR050766">
    <property type="entry name" value="Bact_Lucif_Oxidored"/>
</dbReference>
<evidence type="ECO:0000259" key="2">
    <source>
        <dbReference type="Pfam" id="PF00296"/>
    </source>
</evidence>
<dbReference type="SUPFAM" id="SSF51679">
    <property type="entry name" value="Bacterial luciferase-like"/>
    <property type="match status" value="1"/>
</dbReference>
<name>A0A5R9F3Q1_9BACL</name>
<dbReference type="AlphaFoldDB" id="A0A5R9F3Q1"/>
<dbReference type="InterPro" id="IPR036661">
    <property type="entry name" value="Luciferase-like_sf"/>
</dbReference>
<dbReference type="Gene3D" id="3.20.20.30">
    <property type="entry name" value="Luciferase-like domain"/>
    <property type="match status" value="1"/>
</dbReference>
<dbReference type="OrthoDB" id="9780518at2"/>
<dbReference type="GO" id="GO:0016705">
    <property type="term" value="F:oxidoreductase activity, acting on paired donors, with incorporation or reduction of molecular oxygen"/>
    <property type="evidence" value="ECO:0007669"/>
    <property type="project" value="InterPro"/>
</dbReference>
<comment type="caution">
    <text evidence="3">The sequence shown here is derived from an EMBL/GenBank/DDBJ whole genome shotgun (WGS) entry which is preliminary data.</text>
</comment>
<dbReference type="GO" id="GO:0005829">
    <property type="term" value="C:cytosol"/>
    <property type="evidence" value="ECO:0007669"/>
    <property type="project" value="TreeGrafter"/>
</dbReference>
<evidence type="ECO:0000313" key="3">
    <source>
        <dbReference type="EMBL" id="TLS37129.1"/>
    </source>
</evidence>
<dbReference type="PANTHER" id="PTHR30137">
    <property type="entry name" value="LUCIFERASE-LIKE MONOOXYGENASE"/>
    <property type="match status" value="1"/>
</dbReference>
<dbReference type="FunFam" id="3.20.20.30:FF:000002">
    <property type="entry name" value="LLM class flavin-dependent oxidoreductase"/>
    <property type="match status" value="1"/>
</dbReference>
<accession>A0A5R9F3Q1</accession>
<dbReference type="PANTHER" id="PTHR30137:SF19">
    <property type="entry name" value="LUCIFERASE-LIKE MONOOXYGENASE"/>
    <property type="match status" value="1"/>
</dbReference>
<dbReference type="InterPro" id="IPR011251">
    <property type="entry name" value="Luciferase-like_dom"/>
</dbReference>
<gene>
    <name evidence="3" type="ORF">FCL54_11415</name>
</gene>
<keyword evidence="4" id="KW-1185">Reference proteome</keyword>